<comment type="caution">
    <text evidence="2">The sequence shown here is derived from an EMBL/GenBank/DDBJ whole genome shotgun (WGS) entry which is preliminary data.</text>
</comment>
<keyword evidence="1" id="KW-0812">Transmembrane</keyword>
<proteinExistence type="predicted"/>
<evidence type="ECO:0000313" key="3">
    <source>
        <dbReference type="Proteomes" id="UP000267464"/>
    </source>
</evidence>
<feature type="transmembrane region" description="Helical" evidence="1">
    <location>
        <begin position="77"/>
        <end position="97"/>
    </location>
</feature>
<name>A0A3N7JWE3_9BURK</name>
<keyword evidence="1" id="KW-1133">Transmembrane helix</keyword>
<evidence type="ECO:0000256" key="1">
    <source>
        <dbReference type="SAM" id="Phobius"/>
    </source>
</evidence>
<keyword evidence="1" id="KW-0472">Membrane</keyword>
<reference evidence="2 3" key="1">
    <citation type="submission" date="2018-08" db="EMBL/GenBank/DDBJ databases">
        <authorList>
            <person name="Khan S.A."/>
            <person name="Jeon C.O."/>
            <person name="Chun B.H."/>
            <person name="Jeong S.E."/>
        </authorList>
    </citation>
    <scope>NUCLEOTIDE SEQUENCE [LARGE SCALE GENOMIC DNA]</scope>
    <source>
        <strain evidence="2 3">S-16</strain>
    </source>
</reference>
<dbReference type="Proteomes" id="UP000267464">
    <property type="component" value="Unassembled WGS sequence"/>
</dbReference>
<gene>
    <name evidence="2" type="ORF">DZC73_18975</name>
</gene>
<keyword evidence="3" id="KW-1185">Reference proteome</keyword>
<reference evidence="2 3" key="2">
    <citation type="submission" date="2018-12" db="EMBL/GenBank/DDBJ databases">
        <title>Rhizobacter gummiphilus sp. nov., a rubber-degrading bacterium isolated from the soil of a botanical garden in Japan.</title>
        <authorList>
            <person name="Shunsuke S.S."/>
        </authorList>
    </citation>
    <scope>NUCLEOTIDE SEQUENCE [LARGE SCALE GENOMIC DNA]</scope>
    <source>
        <strain evidence="2 3">S-16</strain>
    </source>
</reference>
<sequence>MSMHHRMSVEPGVICTAMNCFGVRTYLVLLLTCWACTAHAQGQGSYGGIASGLVQLVLVAFAVVIALVVLGIRVLLGIKAALVSLGVILVSIGIFFAKTRFAATERATERAAASKRIDRAFAEGCMRTSRSIEQVAVGNERVLIRLTGAELVSERQQYELLPSKTGGAKGVEVVTELPQDVSGAILVDIRYGRDRVPGSFEGFEWYRTRYDLVARSLADGKILARTTDMQTRSGFCLGDLEAFLERALNRPEVLHSGGVPRTIPARVLPDAYVLAEYSEPVGGRYLESATVHNALVEETTKLLTSKGCTIKDLPRLALCGTPPDGPFEVSLYGIVGAFQLRDSWLLIYRINNDGKALTSIRVEHRLSDLRLARSWHANALPSGNLEDGDHLQEFALNGGVMTAAVYRGPKWKYDRSQALNWYTERSILMIPLPGLRE</sequence>
<organism evidence="2 3">
    <name type="scientific">Piscinibacter terrae</name>
    <dbReference type="NCBI Taxonomy" id="2496871"/>
    <lineage>
        <taxon>Bacteria</taxon>
        <taxon>Pseudomonadati</taxon>
        <taxon>Pseudomonadota</taxon>
        <taxon>Betaproteobacteria</taxon>
        <taxon>Burkholderiales</taxon>
        <taxon>Sphaerotilaceae</taxon>
        <taxon>Piscinibacter</taxon>
    </lineage>
</organism>
<protein>
    <submittedName>
        <fullName evidence="2">Uncharacterized protein</fullName>
    </submittedName>
</protein>
<evidence type="ECO:0000313" key="2">
    <source>
        <dbReference type="EMBL" id="RQP23195.1"/>
    </source>
</evidence>
<accession>A0A3N7JWE3</accession>
<dbReference type="AlphaFoldDB" id="A0A3N7JWE3"/>
<dbReference type="EMBL" id="QUSW01000005">
    <property type="protein sequence ID" value="RQP23195.1"/>
    <property type="molecule type" value="Genomic_DNA"/>
</dbReference>
<feature type="transmembrane region" description="Helical" evidence="1">
    <location>
        <begin position="50"/>
        <end position="70"/>
    </location>
</feature>